<keyword evidence="1" id="KW-0812">Transmembrane</keyword>
<dbReference type="Proteomes" id="UP000828390">
    <property type="component" value="Unassembled WGS sequence"/>
</dbReference>
<name>A0A9D3YL20_DREPO</name>
<feature type="transmembrane region" description="Helical" evidence="1">
    <location>
        <begin position="15"/>
        <end position="34"/>
    </location>
</feature>
<evidence type="ECO:0000313" key="2">
    <source>
        <dbReference type="EMBL" id="KAH3702492.1"/>
    </source>
</evidence>
<evidence type="ECO:0000313" key="3">
    <source>
        <dbReference type="Proteomes" id="UP000828390"/>
    </source>
</evidence>
<evidence type="ECO:0000256" key="1">
    <source>
        <dbReference type="SAM" id="Phobius"/>
    </source>
</evidence>
<gene>
    <name evidence="2" type="ORF">DPMN_077515</name>
</gene>
<accession>A0A9D3YL20</accession>
<keyword evidence="1" id="KW-0472">Membrane</keyword>
<reference evidence="2" key="1">
    <citation type="journal article" date="2019" name="bioRxiv">
        <title>The Genome of the Zebra Mussel, Dreissena polymorpha: A Resource for Invasive Species Research.</title>
        <authorList>
            <person name="McCartney M.A."/>
            <person name="Auch B."/>
            <person name="Kono T."/>
            <person name="Mallez S."/>
            <person name="Zhang Y."/>
            <person name="Obille A."/>
            <person name="Becker A."/>
            <person name="Abrahante J.E."/>
            <person name="Garbe J."/>
            <person name="Badalamenti J.P."/>
            <person name="Herman A."/>
            <person name="Mangelson H."/>
            <person name="Liachko I."/>
            <person name="Sullivan S."/>
            <person name="Sone E.D."/>
            <person name="Koren S."/>
            <person name="Silverstein K.A.T."/>
            <person name="Beckman K.B."/>
            <person name="Gohl D.M."/>
        </authorList>
    </citation>
    <scope>NUCLEOTIDE SEQUENCE</scope>
    <source>
        <strain evidence="2">Duluth1</strain>
        <tissue evidence="2">Whole animal</tissue>
    </source>
</reference>
<organism evidence="2 3">
    <name type="scientific">Dreissena polymorpha</name>
    <name type="common">Zebra mussel</name>
    <name type="synonym">Mytilus polymorpha</name>
    <dbReference type="NCBI Taxonomy" id="45954"/>
    <lineage>
        <taxon>Eukaryota</taxon>
        <taxon>Metazoa</taxon>
        <taxon>Spiralia</taxon>
        <taxon>Lophotrochozoa</taxon>
        <taxon>Mollusca</taxon>
        <taxon>Bivalvia</taxon>
        <taxon>Autobranchia</taxon>
        <taxon>Heteroconchia</taxon>
        <taxon>Euheterodonta</taxon>
        <taxon>Imparidentia</taxon>
        <taxon>Neoheterodontei</taxon>
        <taxon>Myida</taxon>
        <taxon>Dreissenoidea</taxon>
        <taxon>Dreissenidae</taxon>
        <taxon>Dreissena</taxon>
    </lineage>
</organism>
<protein>
    <submittedName>
        <fullName evidence="2">Uncharacterized protein</fullName>
    </submittedName>
</protein>
<keyword evidence="1" id="KW-1133">Transmembrane helix</keyword>
<comment type="caution">
    <text evidence="2">The sequence shown here is derived from an EMBL/GenBank/DDBJ whole genome shotgun (WGS) entry which is preliminary data.</text>
</comment>
<keyword evidence="3" id="KW-1185">Reference proteome</keyword>
<sequence length="121" mass="13851">MTMGYGTSHHRNTHFLSVVLRVTCISLWILSSIVDAKYVWNTNRILSSPEERANEYRPNTMGMRRNEGLRRYLNYDWEDLGAGHIRATVPSFPYEALDVSGELIAILYESRSEKTGHNACA</sequence>
<reference evidence="2" key="2">
    <citation type="submission" date="2020-11" db="EMBL/GenBank/DDBJ databases">
        <authorList>
            <person name="McCartney M.A."/>
            <person name="Auch B."/>
            <person name="Kono T."/>
            <person name="Mallez S."/>
            <person name="Becker A."/>
            <person name="Gohl D.M."/>
            <person name="Silverstein K.A.T."/>
            <person name="Koren S."/>
            <person name="Bechman K.B."/>
            <person name="Herman A."/>
            <person name="Abrahante J.E."/>
            <person name="Garbe J."/>
        </authorList>
    </citation>
    <scope>NUCLEOTIDE SEQUENCE</scope>
    <source>
        <strain evidence="2">Duluth1</strain>
        <tissue evidence="2">Whole animal</tissue>
    </source>
</reference>
<proteinExistence type="predicted"/>
<dbReference type="AlphaFoldDB" id="A0A9D3YL20"/>
<dbReference type="EMBL" id="JAIWYP010000015">
    <property type="protein sequence ID" value="KAH3702492.1"/>
    <property type="molecule type" value="Genomic_DNA"/>
</dbReference>